<evidence type="ECO:0000256" key="5">
    <source>
        <dbReference type="ARBA" id="ARBA00022825"/>
    </source>
</evidence>
<dbReference type="PANTHER" id="PTHR43806">
    <property type="entry name" value="PEPTIDASE S8"/>
    <property type="match status" value="1"/>
</dbReference>
<dbReference type="InterPro" id="IPR010259">
    <property type="entry name" value="S8pro/Inhibitor_I9"/>
</dbReference>
<evidence type="ECO:0000259" key="10">
    <source>
        <dbReference type="Pfam" id="PF05922"/>
    </source>
</evidence>
<evidence type="ECO:0000256" key="8">
    <source>
        <dbReference type="SAM" id="SignalP"/>
    </source>
</evidence>
<dbReference type="InterPro" id="IPR036852">
    <property type="entry name" value="Peptidase_S8/S53_dom_sf"/>
</dbReference>
<feature type="signal peptide" evidence="8">
    <location>
        <begin position="1"/>
        <end position="15"/>
    </location>
</feature>
<keyword evidence="3 8" id="KW-0732">Signal</keyword>
<dbReference type="SUPFAM" id="SSF52743">
    <property type="entry name" value="Subtilisin-like"/>
    <property type="match status" value="1"/>
</dbReference>
<feature type="active site" description="Charge relay system" evidence="6">
    <location>
        <position position="334"/>
    </location>
</feature>
<evidence type="ECO:0000256" key="3">
    <source>
        <dbReference type="ARBA" id="ARBA00022729"/>
    </source>
</evidence>
<dbReference type="Pfam" id="PF05922">
    <property type="entry name" value="Inhibitor_I9"/>
    <property type="match status" value="1"/>
</dbReference>
<dbReference type="Gene3D" id="3.30.70.80">
    <property type="entry name" value="Peptidase S8 propeptide/proteinase inhibitor I9"/>
    <property type="match status" value="1"/>
</dbReference>
<dbReference type="PROSITE" id="PS00137">
    <property type="entry name" value="SUBTILASE_HIS"/>
    <property type="match status" value="1"/>
</dbReference>
<keyword evidence="5 6" id="KW-0720">Serine protease</keyword>
<dbReference type="EMBL" id="JAVFKD010000016">
    <property type="protein sequence ID" value="KAK5988202.1"/>
    <property type="molecule type" value="Genomic_DNA"/>
</dbReference>
<protein>
    <submittedName>
        <fullName evidence="11">Cuticle-degrading protease</fullName>
    </submittedName>
</protein>
<evidence type="ECO:0000256" key="4">
    <source>
        <dbReference type="ARBA" id="ARBA00022801"/>
    </source>
</evidence>
<comment type="similarity">
    <text evidence="1 6 7">Belongs to the peptidase S8 family.</text>
</comment>
<keyword evidence="2 6" id="KW-0645">Protease</keyword>
<feature type="domain" description="Inhibitor I9" evidence="10">
    <location>
        <begin position="41"/>
        <end position="104"/>
    </location>
</feature>
<accession>A0ABR0S8P1</accession>
<name>A0ABR0S8P1_9HYPO</name>
<dbReference type="InterPro" id="IPR037045">
    <property type="entry name" value="S8pro/Inhibitor_I9_sf"/>
</dbReference>
<organism evidence="11 12">
    <name type="scientific">Cladobotryum mycophilum</name>
    <dbReference type="NCBI Taxonomy" id="491253"/>
    <lineage>
        <taxon>Eukaryota</taxon>
        <taxon>Fungi</taxon>
        <taxon>Dikarya</taxon>
        <taxon>Ascomycota</taxon>
        <taxon>Pezizomycotina</taxon>
        <taxon>Sordariomycetes</taxon>
        <taxon>Hypocreomycetidae</taxon>
        <taxon>Hypocreales</taxon>
        <taxon>Hypocreaceae</taxon>
        <taxon>Cladobotryum</taxon>
    </lineage>
</organism>
<feature type="domain" description="Peptidase S8/S53" evidence="9">
    <location>
        <begin position="145"/>
        <end position="348"/>
    </location>
</feature>
<dbReference type="InterPro" id="IPR000209">
    <property type="entry name" value="Peptidase_S8/S53_dom"/>
</dbReference>
<proteinExistence type="inferred from homology"/>
<dbReference type="SUPFAM" id="SSF54897">
    <property type="entry name" value="Protease propeptides/inhibitors"/>
    <property type="match status" value="1"/>
</dbReference>
<evidence type="ECO:0000313" key="12">
    <source>
        <dbReference type="Proteomes" id="UP001338125"/>
    </source>
</evidence>
<dbReference type="InterPro" id="IPR015500">
    <property type="entry name" value="Peptidase_S8_subtilisin-rel"/>
</dbReference>
<evidence type="ECO:0000313" key="11">
    <source>
        <dbReference type="EMBL" id="KAK5988202.1"/>
    </source>
</evidence>
<keyword evidence="12" id="KW-1185">Reference proteome</keyword>
<dbReference type="InterPro" id="IPR022398">
    <property type="entry name" value="Peptidase_S8_His-AS"/>
</dbReference>
<dbReference type="InterPro" id="IPR023828">
    <property type="entry name" value="Peptidase_S8_Ser-AS"/>
</dbReference>
<dbReference type="PROSITE" id="PS00138">
    <property type="entry name" value="SUBTILASE_SER"/>
    <property type="match status" value="1"/>
</dbReference>
<feature type="active site" description="Charge relay system" evidence="6">
    <location>
        <position position="179"/>
    </location>
</feature>
<evidence type="ECO:0000256" key="7">
    <source>
        <dbReference type="RuleBase" id="RU003355"/>
    </source>
</evidence>
<dbReference type="InterPro" id="IPR050131">
    <property type="entry name" value="Peptidase_S8_subtilisin-like"/>
</dbReference>
<dbReference type="GO" id="GO:0008233">
    <property type="term" value="F:peptidase activity"/>
    <property type="evidence" value="ECO:0007669"/>
    <property type="project" value="UniProtKB-KW"/>
</dbReference>
<reference evidence="11 12" key="1">
    <citation type="submission" date="2024-01" db="EMBL/GenBank/DDBJ databases">
        <title>Complete genome of Cladobotryum mycophilum ATHUM6906.</title>
        <authorList>
            <person name="Christinaki A.C."/>
            <person name="Myridakis A.I."/>
            <person name="Kouvelis V.N."/>
        </authorList>
    </citation>
    <scope>NUCLEOTIDE SEQUENCE [LARGE SCALE GENOMIC DNA]</scope>
    <source>
        <strain evidence="11 12">ATHUM6906</strain>
    </source>
</reference>
<dbReference type="Proteomes" id="UP001338125">
    <property type="component" value="Unassembled WGS sequence"/>
</dbReference>
<dbReference type="PANTHER" id="PTHR43806:SF58">
    <property type="entry name" value="ALKALINE PROTEASE 1-RELATED"/>
    <property type="match status" value="1"/>
</dbReference>
<dbReference type="PROSITE" id="PS00136">
    <property type="entry name" value="SUBTILASE_ASP"/>
    <property type="match status" value="1"/>
</dbReference>
<dbReference type="InterPro" id="IPR023827">
    <property type="entry name" value="Peptidase_S8_Asp-AS"/>
</dbReference>
<dbReference type="PROSITE" id="PS51892">
    <property type="entry name" value="SUBTILASE"/>
    <property type="match status" value="1"/>
</dbReference>
<keyword evidence="4 6" id="KW-0378">Hydrolase</keyword>
<dbReference type="Pfam" id="PF00082">
    <property type="entry name" value="Peptidase_S8"/>
    <property type="match status" value="1"/>
</dbReference>
<evidence type="ECO:0000256" key="6">
    <source>
        <dbReference type="PROSITE-ProRule" id="PRU01240"/>
    </source>
</evidence>
<feature type="active site" description="Charge relay system" evidence="6">
    <location>
        <position position="148"/>
    </location>
</feature>
<dbReference type="CDD" id="cd04077">
    <property type="entry name" value="Peptidases_S8_PCSK9_ProteinaseK_like"/>
    <property type="match status" value="1"/>
</dbReference>
<sequence length="391" mass="39990">MRLSVLLSILPLVAAAPATEKRAVPAPLITPSNEHGLIADKYIVKFKDGSSLQAVDEAVSSLVSNADHVYQNVFRGFAGTLDATTLEALRNHPDVDYIEQDGIAKASAYVTQSGATWGLTRISHKAKGSSTYVYDSSAGTGTCAYIIDTGVSDGHPEFEGRAKQIKSFISGQTADGNGHGTHVAGTIGSKTYGVAKKTSIYGVKVLDNSGSGSYSAVIAGIDFVATDYKTKSCPKGAVANMSLGGGFSAAVNTAAANLIKAGVFLAVAAGNSNVDAKDTSPASEPTVCTVGATTNADARASFSNFGAVVDIWAPGQDITSTWLNNGLNTISGTSMATPHIVGLGAYLAGLEGFTDPQALCKRIQTLASKSIISGIPSGTINNLAFNGNPSG</sequence>
<feature type="chain" id="PRO_5045790001" evidence="8">
    <location>
        <begin position="16"/>
        <end position="391"/>
    </location>
</feature>
<dbReference type="InterPro" id="IPR034193">
    <property type="entry name" value="PCSK9_ProteinaseK-like"/>
</dbReference>
<dbReference type="GO" id="GO:0006508">
    <property type="term" value="P:proteolysis"/>
    <property type="evidence" value="ECO:0007669"/>
    <property type="project" value="UniProtKB-KW"/>
</dbReference>
<gene>
    <name evidence="11" type="ORF">PT974_12342</name>
</gene>
<evidence type="ECO:0000256" key="2">
    <source>
        <dbReference type="ARBA" id="ARBA00022670"/>
    </source>
</evidence>
<comment type="caution">
    <text evidence="11">The sequence shown here is derived from an EMBL/GenBank/DDBJ whole genome shotgun (WGS) entry which is preliminary data.</text>
</comment>
<evidence type="ECO:0000256" key="1">
    <source>
        <dbReference type="ARBA" id="ARBA00011073"/>
    </source>
</evidence>
<dbReference type="Gene3D" id="3.40.50.200">
    <property type="entry name" value="Peptidase S8/S53 domain"/>
    <property type="match status" value="1"/>
</dbReference>
<evidence type="ECO:0000259" key="9">
    <source>
        <dbReference type="Pfam" id="PF00082"/>
    </source>
</evidence>
<dbReference type="PRINTS" id="PR00723">
    <property type="entry name" value="SUBTILISIN"/>
</dbReference>